<keyword evidence="2" id="KW-1185">Reference proteome</keyword>
<feature type="non-terminal residue" evidence="1">
    <location>
        <position position="1"/>
    </location>
</feature>
<gene>
    <name evidence="1" type="ORF">O4328_45105</name>
</gene>
<dbReference type="SUPFAM" id="SSF56801">
    <property type="entry name" value="Acetyl-CoA synthetase-like"/>
    <property type="match status" value="1"/>
</dbReference>
<proteinExistence type="predicted"/>
<sequence length="68" mass="7536">GGTLELYESSPDVPDTDRLWQLAERHRVTMLGVSPTLIRTLRGRETVVAARFDLSSVHTIGSSGEPWD</sequence>
<dbReference type="Proteomes" id="UP001066327">
    <property type="component" value="Unassembled WGS sequence"/>
</dbReference>
<comment type="caution">
    <text evidence="1">The sequence shown here is derived from an EMBL/GenBank/DDBJ whole genome shotgun (WGS) entry which is preliminary data.</text>
</comment>
<dbReference type="InterPro" id="IPR042099">
    <property type="entry name" value="ANL_N_sf"/>
</dbReference>
<organism evidence="1 2">
    <name type="scientific">Rhodococcus opacus</name>
    <name type="common">Nocardia opaca</name>
    <dbReference type="NCBI Taxonomy" id="37919"/>
    <lineage>
        <taxon>Bacteria</taxon>
        <taxon>Bacillati</taxon>
        <taxon>Actinomycetota</taxon>
        <taxon>Actinomycetes</taxon>
        <taxon>Mycobacteriales</taxon>
        <taxon>Nocardiaceae</taxon>
        <taxon>Rhodococcus</taxon>
    </lineage>
</organism>
<dbReference type="Gene3D" id="3.40.50.12780">
    <property type="entry name" value="N-terminal domain of ligase-like"/>
    <property type="match status" value="1"/>
</dbReference>
<reference evidence="1" key="1">
    <citation type="submission" date="2022-12" db="EMBL/GenBank/DDBJ databases">
        <authorList>
            <person name="Krivoruchko A.V."/>
            <person name="Elkin A."/>
        </authorList>
    </citation>
    <scope>NUCLEOTIDE SEQUENCE</scope>
    <source>
        <strain evidence="1">IEGM 249</strain>
    </source>
</reference>
<evidence type="ECO:0000313" key="1">
    <source>
        <dbReference type="EMBL" id="MCZ4590708.1"/>
    </source>
</evidence>
<evidence type="ECO:0000313" key="2">
    <source>
        <dbReference type="Proteomes" id="UP001066327"/>
    </source>
</evidence>
<dbReference type="EMBL" id="JAPWIS010000135">
    <property type="protein sequence ID" value="MCZ4590708.1"/>
    <property type="molecule type" value="Genomic_DNA"/>
</dbReference>
<accession>A0ABT4NXJ3</accession>
<protein>
    <submittedName>
        <fullName evidence="1">AMP-dependent synthetase</fullName>
    </submittedName>
</protein>
<name>A0ABT4NXJ3_RHOOP</name>
<feature type="non-terminal residue" evidence="1">
    <location>
        <position position="68"/>
    </location>
</feature>